<gene>
    <name evidence="1" type="ORF">BV22DRAFT_1093666</name>
</gene>
<reference evidence="1" key="1">
    <citation type="journal article" date="2021" name="New Phytol.">
        <title>Evolutionary innovations through gain and loss of genes in the ectomycorrhizal Boletales.</title>
        <authorList>
            <person name="Wu G."/>
            <person name="Miyauchi S."/>
            <person name="Morin E."/>
            <person name="Kuo A."/>
            <person name="Drula E."/>
            <person name="Varga T."/>
            <person name="Kohler A."/>
            <person name="Feng B."/>
            <person name="Cao Y."/>
            <person name="Lipzen A."/>
            <person name="Daum C."/>
            <person name="Hundley H."/>
            <person name="Pangilinan J."/>
            <person name="Johnson J."/>
            <person name="Barry K."/>
            <person name="LaButti K."/>
            <person name="Ng V."/>
            <person name="Ahrendt S."/>
            <person name="Min B."/>
            <person name="Choi I.G."/>
            <person name="Park H."/>
            <person name="Plett J.M."/>
            <person name="Magnuson J."/>
            <person name="Spatafora J.W."/>
            <person name="Nagy L.G."/>
            <person name="Henrissat B."/>
            <person name="Grigoriev I.V."/>
            <person name="Yang Z.L."/>
            <person name="Xu J."/>
            <person name="Martin F.M."/>
        </authorList>
    </citation>
    <scope>NUCLEOTIDE SEQUENCE</scope>
    <source>
        <strain evidence="1">KUC20120723A-06</strain>
    </source>
</reference>
<sequence length="663" mass="74271">MLRGSPSSEYQLHQSSLYLAGPEPQSHLDLPDLTPPKKRQKHSNGSQQAPGVQSSKNAKRRRAKLEMMPDLNLDVLFHILGFLRPADLLSLARTSKPFRQLLMRRSSAFIWRSARAQIEGFPDCPPDLSEPAYANLAFDPHCYDCGKVVLTIVWVFRVRYCARCGRRNTISVGLADRLGVCLPNISSDTFPDSDNIRLSLFFTPLLHRPDYTALKDVLAGMSDSEKEAYRQERSELTSAIIKHARLCDVWQASAARARRDELENLRSSRKDAIVAWLTVQPEFQPEIDYFGLGRVINHAIIREPKPMTERTWIRVRDVLRGHLHSLRMLRLEETVYTHRRKVLVQAYSRYLQHPAPRGAACGILPHVATVASFPEIDEIIKLPADVTVDAAMFNATFIKLPELAAEWQRSVESQLAKLCATPDGGSSSKGTSARQQLKLATSVFFLNPWQGCMVYPDVLAHECFIKLVPKPRRSSLEHPIYSVMNGVPWRLKGASGESVVKVANDAAAAIVLACGLDPRHATIDDMERLDARLACELCSRSGPRRAQKVMTWKAANCHAAQIHSREKTKWCLVNGKRDRETIKALEADALESKHHMSSGGYCCELCQPSVGDSMPWRPMRSHLMDIHDVPSRDAKKGINCYLDPNHAASIPDSVTLTVTNGES</sequence>
<protein>
    <submittedName>
        <fullName evidence="1">Uncharacterized protein</fullName>
    </submittedName>
</protein>
<evidence type="ECO:0000313" key="2">
    <source>
        <dbReference type="Proteomes" id="UP000790709"/>
    </source>
</evidence>
<comment type="caution">
    <text evidence="1">The sequence shown here is derived from an EMBL/GenBank/DDBJ whole genome shotgun (WGS) entry which is preliminary data.</text>
</comment>
<accession>A0ACB8BBB7</accession>
<name>A0ACB8BBB7_9AGAM</name>
<proteinExistence type="predicted"/>
<dbReference type="Proteomes" id="UP000790709">
    <property type="component" value="Unassembled WGS sequence"/>
</dbReference>
<dbReference type="EMBL" id="MU266466">
    <property type="protein sequence ID" value="KAH7922987.1"/>
    <property type="molecule type" value="Genomic_DNA"/>
</dbReference>
<evidence type="ECO:0000313" key="1">
    <source>
        <dbReference type="EMBL" id="KAH7922987.1"/>
    </source>
</evidence>
<keyword evidence="2" id="KW-1185">Reference proteome</keyword>
<organism evidence="1 2">
    <name type="scientific">Leucogyrophana mollusca</name>
    <dbReference type="NCBI Taxonomy" id="85980"/>
    <lineage>
        <taxon>Eukaryota</taxon>
        <taxon>Fungi</taxon>
        <taxon>Dikarya</taxon>
        <taxon>Basidiomycota</taxon>
        <taxon>Agaricomycotina</taxon>
        <taxon>Agaricomycetes</taxon>
        <taxon>Agaricomycetidae</taxon>
        <taxon>Boletales</taxon>
        <taxon>Boletales incertae sedis</taxon>
        <taxon>Leucogyrophana</taxon>
    </lineage>
</organism>